<comment type="caution">
    <text evidence="3">The sequence shown here is derived from an EMBL/GenBank/DDBJ whole genome shotgun (WGS) entry which is preliminary data.</text>
</comment>
<dbReference type="SUPFAM" id="SSF53474">
    <property type="entry name" value="alpha/beta-Hydrolases"/>
    <property type="match status" value="1"/>
</dbReference>
<evidence type="ECO:0000313" key="3">
    <source>
        <dbReference type="EMBL" id="MCT7357614.1"/>
    </source>
</evidence>
<feature type="domain" description="AB hydrolase-1" evidence="2">
    <location>
        <begin position="63"/>
        <end position="298"/>
    </location>
</feature>
<reference evidence="3" key="2">
    <citation type="submission" date="2022-08" db="EMBL/GenBank/DDBJ databases">
        <authorList>
            <person name="Dong C."/>
        </authorList>
    </citation>
    <scope>NUCLEOTIDE SEQUENCE</scope>
    <source>
        <strain evidence="3">59MF3M-4</strain>
    </source>
</reference>
<accession>A0A9X2WC66</accession>
<keyword evidence="4" id="KW-1185">Reference proteome</keyword>
<proteinExistence type="predicted"/>
<dbReference type="Pfam" id="PF00561">
    <property type="entry name" value="Abhydrolase_1"/>
    <property type="match status" value="1"/>
</dbReference>
<dbReference type="Gene3D" id="3.40.50.1820">
    <property type="entry name" value="alpha/beta hydrolase"/>
    <property type="match status" value="1"/>
</dbReference>
<feature type="signal peptide" evidence="1">
    <location>
        <begin position="1"/>
        <end position="20"/>
    </location>
</feature>
<evidence type="ECO:0000259" key="2">
    <source>
        <dbReference type="Pfam" id="PF00561"/>
    </source>
</evidence>
<organism evidence="3 4">
    <name type="scientific">Thalassolituus pacificus</name>
    <dbReference type="NCBI Taxonomy" id="2975440"/>
    <lineage>
        <taxon>Bacteria</taxon>
        <taxon>Pseudomonadati</taxon>
        <taxon>Pseudomonadota</taxon>
        <taxon>Gammaproteobacteria</taxon>
        <taxon>Oceanospirillales</taxon>
        <taxon>Oceanospirillaceae</taxon>
        <taxon>Thalassolituus</taxon>
    </lineage>
</organism>
<dbReference type="InterPro" id="IPR050266">
    <property type="entry name" value="AB_hydrolase_sf"/>
</dbReference>
<name>A0A9X2WC66_9GAMM</name>
<gene>
    <name evidence="3" type="ORF">NYR02_01070</name>
</gene>
<dbReference type="PRINTS" id="PR00111">
    <property type="entry name" value="ABHYDROLASE"/>
</dbReference>
<keyword evidence="3" id="KW-0378">Hydrolase</keyword>
<sequence length="331" mass="36630">MPVLRSVLLALLSLQLLACAKMQDTLFETGLKAERALSALNRHELNVAGHHWVYLDSETADAPVLLMLHGFAVDKDNWLRFARHFKDYRVIAPDLPGHGESSYNPQLTYDFAAQAGWLAEFVDALRLTQPVHILGNSMGGGIALLYSAAHPQQVASITLIDAAGVYPPQLSEFQQIIDNGGRNPLVVKTAEDYDALRNFAMVQQPFLPWPAPAVLARRAMARNAINTDIFADIHTVAEAARHNDDNLRLLEQIQQPVLILWGEQDRVLDVSSVGVFEQHLAHSQSHIFANVGHAPMLEVPDDSAEVVRTFLQELPPQQQLLQPSQTAQNGE</sequence>
<dbReference type="Proteomes" id="UP001147830">
    <property type="component" value="Unassembled WGS sequence"/>
</dbReference>
<reference evidence="3" key="1">
    <citation type="journal article" date="2022" name="Front. Microbiol.">
        <title>Genome-based taxonomic rearrangement of Oceanobacter-related bacteria including the description of Thalassolituus hydrocarbonoclasticus sp. nov. and Thalassolituus pacificus sp. nov. and emended description of the genus Thalassolituus.</title>
        <authorList>
            <person name="Dong C."/>
            <person name="Wei L."/>
            <person name="Wang J."/>
            <person name="Lai Q."/>
            <person name="Huang Z."/>
            <person name="Shao Z."/>
        </authorList>
    </citation>
    <scope>NUCLEOTIDE SEQUENCE</scope>
    <source>
        <strain evidence="3">59MF3M-4</strain>
    </source>
</reference>
<dbReference type="InterPro" id="IPR029058">
    <property type="entry name" value="AB_hydrolase_fold"/>
</dbReference>
<dbReference type="InterPro" id="IPR000073">
    <property type="entry name" value="AB_hydrolase_1"/>
</dbReference>
<feature type="chain" id="PRO_5040942207" evidence="1">
    <location>
        <begin position="21"/>
        <end position="331"/>
    </location>
</feature>
<dbReference type="PANTHER" id="PTHR43798">
    <property type="entry name" value="MONOACYLGLYCEROL LIPASE"/>
    <property type="match status" value="1"/>
</dbReference>
<dbReference type="AlphaFoldDB" id="A0A9X2WC66"/>
<dbReference type="RefSeq" id="WP_260974547.1">
    <property type="nucleotide sequence ID" value="NZ_JAOANI010000002.1"/>
</dbReference>
<dbReference type="GO" id="GO:0016787">
    <property type="term" value="F:hydrolase activity"/>
    <property type="evidence" value="ECO:0007669"/>
    <property type="project" value="UniProtKB-KW"/>
</dbReference>
<dbReference type="EMBL" id="JAOANI010000002">
    <property type="protein sequence ID" value="MCT7357614.1"/>
    <property type="molecule type" value="Genomic_DNA"/>
</dbReference>
<keyword evidence="1" id="KW-0732">Signal</keyword>
<evidence type="ECO:0000313" key="4">
    <source>
        <dbReference type="Proteomes" id="UP001147830"/>
    </source>
</evidence>
<dbReference type="PANTHER" id="PTHR43798:SF33">
    <property type="entry name" value="HYDROLASE, PUTATIVE (AFU_ORTHOLOGUE AFUA_2G14860)-RELATED"/>
    <property type="match status" value="1"/>
</dbReference>
<dbReference type="GO" id="GO:0016020">
    <property type="term" value="C:membrane"/>
    <property type="evidence" value="ECO:0007669"/>
    <property type="project" value="TreeGrafter"/>
</dbReference>
<evidence type="ECO:0000256" key="1">
    <source>
        <dbReference type="SAM" id="SignalP"/>
    </source>
</evidence>
<protein>
    <submittedName>
        <fullName evidence="3">Alpha/beta fold hydrolase</fullName>
    </submittedName>
</protein>